<evidence type="ECO:0000313" key="2">
    <source>
        <dbReference type="Proteomes" id="UP000053647"/>
    </source>
</evidence>
<keyword evidence="2" id="KW-1185">Reference proteome</keyword>
<dbReference type="AlphaFoldDB" id="A0A0C9SXT8"/>
<accession>A0A0C9SXT8</accession>
<sequence>MCELIIEAWRQYFAVLKQDLVNAKGSISFTSDIWSDENYRPFVAITAHWISKGDNPGSLKLNAGLVAFHHIPGSHTGACISWIVLKSLKK</sequence>
<dbReference type="Proteomes" id="UP000053647">
    <property type="component" value="Unassembled WGS sequence"/>
</dbReference>
<gene>
    <name evidence="1" type="ORF">PAXINDRAFT_89667</name>
</gene>
<dbReference type="OrthoDB" id="1607513at2759"/>
<name>A0A0C9SXT8_PAXIN</name>
<dbReference type="HOGENOM" id="CLU_155624_0_0_1"/>
<organism evidence="1 2">
    <name type="scientific">Paxillus involutus ATCC 200175</name>
    <dbReference type="NCBI Taxonomy" id="664439"/>
    <lineage>
        <taxon>Eukaryota</taxon>
        <taxon>Fungi</taxon>
        <taxon>Dikarya</taxon>
        <taxon>Basidiomycota</taxon>
        <taxon>Agaricomycotina</taxon>
        <taxon>Agaricomycetes</taxon>
        <taxon>Agaricomycetidae</taxon>
        <taxon>Boletales</taxon>
        <taxon>Paxilineae</taxon>
        <taxon>Paxillaceae</taxon>
        <taxon>Paxillus</taxon>
    </lineage>
</organism>
<reference evidence="2" key="2">
    <citation type="submission" date="2015-01" db="EMBL/GenBank/DDBJ databases">
        <title>Evolutionary Origins and Diversification of the Mycorrhizal Mutualists.</title>
        <authorList>
            <consortium name="DOE Joint Genome Institute"/>
            <consortium name="Mycorrhizal Genomics Consortium"/>
            <person name="Kohler A."/>
            <person name="Kuo A."/>
            <person name="Nagy L.G."/>
            <person name="Floudas D."/>
            <person name="Copeland A."/>
            <person name="Barry K.W."/>
            <person name="Cichocki N."/>
            <person name="Veneault-Fourrey C."/>
            <person name="LaButti K."/>
            <person name="Lindquist E.A."/>
            <person name="Lipzen A."/>
            <person name="Lundell T."/>
            <person name="Morin E."/>
            <person name="Murat C."/>
            <person name="Riley R."/>
            <person name="Ohm R."/>
            <person name="Sun H."/>
            <person name="Tunlid A."/>
            <person name="Henrissat B."/>
            <person name="Grigoriev I.V."/>
            <person name="Hibbett D.S."/>
            <person name="Martin F."/>
        </authorList>
    </citation>
    <scope>NUCLEOTIDE SEQUENCE [LARGE SCALE GENOMIC DNA]</scope>
    <source>
        <strain evidence="2">ATCC 200175</strain>
    </source>
</reference>
<reference evidence="1 2" key="1">
    <citation type="submission" date="2014-06" db="EMBL/GenBank/DDBJ databases">
        <authorList>
            <consortium name="DOE Joint Genome Institute"/>
            <person name="Kuo A."/>
            <person name="Kohler A."/>
            <person name="Nagy L.G."/>
            <person name="Floudas D."/>
            <person name="Copeland A."/>
            <person name="Barry K.W."/>
            <person name="Cichocki N."/>
            <person name="Veneault-Fourrey C."/>
            <person name="LaButti K."/>
            <person name="Lindquist E.A."/>
            <person name="Lipzen A."/>
            <person name="Lundell T."/>
            <person name="Morin E."/>
            <person name="Murat C."/>
            <person name="Sun H."/>
            <person name="Tunlid A."/>
            <person name="Henrissat B."/>
            <person name="Grigoriev I.V."/>
            <person name="Hibbett D.S."/>
            <person name="Martin F."/>
            <person name="Nordberg H.P."/>
            <person name="Cantor M.N."/>
            <person name="Hua S.X."/>
        </authorList>
    </citation>
    <scope>NUCLEOTIDE SEQUENCE [LARGE SCALE GENOMIC DNA]</scope>
    <source>
        <strain evidence="1 2">ATCC 200175</strain>
    </source>
</reference>
<evidence type="ECO:0000313" key="1">
    <source>
        <dbReference type="EMBL" id="KIJ07890.1"/>
    </source>
</evidence>
<proteinExistence type="predicted"/>
<dbReference type="EMBL" id="KN819756">
    <property type="protein sequence ID" value="KIJ07890.1"/>
    <property type="molecule type" value="Genomic_DNA"/>
</dbReference>
<protein>
    <submittedName>
        <fullName evidence="1">Uncharacterized protein</fullName>
    </submittedName>
</protein>